<feature type="transmembrane region" description="Helical" evidence="1">
    <location>
        <begin position="107"/>
        <end position="127"/>
    </location>
</feature>
<organism evidence="2 3">
    <name type="scientific">Deinococcus rufus</name>
    <dbReference type="NCBI Taxonomy" id="2136097"/>
    <lineage>
        <taxon>Bacteria</taxon>
        <taxon>Thermotogati</taxon>
        <taxon>Deinococcota</taxon>
        <taxon>Deinococci</taxon>
        <taxon>Deinococcales</taxon>
        <taxon>Deinococcaceae</taxon>
        <taxon>Deinococcus</taxon>
    </lineage>
</organism>
<evidence type="ECO:0000313" key="2">
    <source>
        <dbReference type="EMBL" id="MFC3835394.1"/>
    </source>
</evidence>
<name>A0ABV7ZEH5_9DEIO</name>
<keyword evidence="3" id="KW-1185">Reference proteome</keyword>
<feature type="transmembrane region" description="Helical" evidence="1">
    <location>
        <begin position="184"/>
        <end position="205"/>
    </location>
</feature>
<proteinExistence type="predicted"/>
<dbReference type="EMBL" id="JBHRZG010000024">
    <property type="protein sequence ID" value="MFC3835394.1"/>
    <property type="molecule type" value="Genomic_DNA"/>
</dbReference>
<keyword evidence="1" id="KW-0472">Membrane</keyword>
<protein>
    <submittedName>
        <fullName evidence="2">Uncharacterized protein</fullName>
    </submittedName>
</protein>
<evidence type="ECO:0000313" key="3">
    <source>
        <dbReference type="Proteomes" id="UP001595803"/>
    </source>
</evidence>
<keyword evidence="1" id="KW-0812">Transmembrane</keyword>
<evidence type="ECO:0000256" key="1">
    <source>
        <dbReference type="SAM" id="Phobius"/>
    </source>
</evidence>
<gene>
    <name evidence="2" type="ORF">ACFOSB_21240</name>
</gene>
<reference evidence="3" key="1">
    <citation type="journal article" date="2019" name="Int. J. Syst. Evol. Microbiol.">
        <title>The Global Catalogue of Microorganisms (GCM) 10K type strain sequencing project: providing services to taxonomists for standard genome sequencing and annotation.</title>
        <authorList>
            <consortium name="The Broad Institute Genomics Platform"/>
            <consortium name="The Broad Institute Genome Sequencing Center for Infectious Disease"/>
            <person name="Wu L."/>
            <person name="Ma J."/>
        </authorList>
    </citation>
    <scope>NUCLEOTIDE SEQUENCE [LARGE SCALE GENOMIC DNA]</scope>
    <source>
        <strain evidence="3">CCTCC AB 2017081</strain>
    </source>
</reference>
<feature type="transmembrane region" description="Helical" evidence="1">
    <location>
        <begin position="158"/>
        <end position="178"/>
    </location>
</feature>
<dbReference type="RefSeq" id="WP_322474604.1">
    <property type="nucleotide sequence ID" value="NZ_JBHRZG010000024.1"/>
</dbReference>
<feature type="transmembrane region" description="Helical" evidence="1">
    <location>
        <begin position="41"/>
        <end position="60"/>
    </location>
</feature>
<keyword evidence="1" id="KW-1133">Transmembrane helix</keyword>
<sequence length="214" mass="22563">MTRPAWRSLALTALWALVVATFALAAYSLYRAGSLDEVSVLEALRSILAGLVLTWWTQVFTRYTLSEAVPDTDGVLRSLRIILPWLTALRLAMFLLLLLALGSGLAVTASPVAVTALVTVSAGFIFAKNAVFGTLARWAPTPGDVAGRVRLVQWLNTAAALSLALGVVNVVPIAGLGSAENIDIAARVVYGLHALLDTAAMLLSLKAVQDITAP</sequence>
<dbReference type="Proteomes" id="UP001595803">
    <property type="component" value="Unassembled WGS sequence"/>
</dbReference>
<comment type="caution">
    <text evidence="2">The sequence shown here is derived from an EMBL/GenBank/DDBJ whole genome shotgun (WGS) entry which is preliminary data.</text>
</comment>
<accession>A0ABV7ZEH5</accession>
<feature type="transmembrane region" description="Helical" evidence="1">
    <location>
        <begin position="81"/>
        <end position="101"/>
    </location>
</feature>